<protein>
    <submittedName>
        <fullName evidence="12">Usher protein FimD</fullName>
    </submittedName>
</protein>
<dbReference type="InterPro" id="IPR037224">
    <property type="entry name" value="PapC_N_sf"/>
</dbReference>
<dbReference type="Pfam" id="PF13954">
    <property type="entry name" value="PapC_N"/>
    <property type="match status" value="1"/>
</dbReference>
<comment type="subcellular location">
    <subcellularLocation>
        <location evidence="1">Cell outer membrane</location>
        <topology evidence="1">Multi-pass membrane protein</topology>
    </subcellularLocation>
</comment>
<evidence type="ECO:0000256" key="5">
    <source>
        <dbReference type="ARBA" id="ARBA00022692"/>
    </source>
</evidence>
<dbReference type="Gene3D" id="2.60.40.2070">
    <property type="match status" value="1"/>
</dbReference>
<dbReference type="InterPro" id="IPR025949">
    <property type="entry name" value="PapC-like_C"/>
</dbReference>
<dbReference type="InterPro" id="IPR000015">
    <property type="entry name" value="Fimb_usher"/>
</dbReference>
<dbReference type="SUPFAM" id="SSF141729">
    <property type="entry name" value="FimD N-terminal domain-like"/>
    <property type="match status" value="1"/>
</dbReference>
<keyword evidence="3" id="KW-0813">Transport</keyword>
<organism evidence="12 13">
    <name type="scientific">Morganella psychrotolerans</name>
    <dbReference type="NCBI Taxonomy" id="368603"/>
    <lineage>
        <taxon>Bacteria</taxon>
        <taxon>Pseudomonadati</taxon>
        <taxon>Pseudomonadota</taxon>
        <taxon>Gammaproteobacteria</taxon>
        <taxon>Enterobacterales</taxon>
        <taxon>Morganellaceae</taxon>
        <taxon>Morganella</taxon>
    </lineage>
</organism>
<gene>
    <name evidence="12" type="ORF">AYY17_16070</name>
</gene>
<name>A0A1B8HM31_9GAMM</name>
<feature type="signal peptide" evidence="9">
    <location>
        <begin position="1"/>
        <end position="34"/>
    </location>
</feature>
<evidence type="ECO:0000256" key="8">
    <source>
        <dbReference type="ARBA" id="ARBA00023237"/>
    </source>
</evidence>
<dbReference type="Gene3D" id="2.60.40.2610">
    <property type="entry name" value="Outer membrane usher protein FimD, plug domain"/>
    <property type="match status" value="1"/>
</dbReference>
<accession>A0A1B8HM31</accession>
<evidence type="ECO:0000313" key="12">
    <source>
        <dbReference type="EMBL" id="OBU10417.1"/>
    </source>
</evidence>
<evidence type="ECO:0000259" key="10">
    <source>
        <dbReference type="Pfam" id="PF13953"/>
    </source>
</evidence>
<keyword evidence="6 9" id="KW-0732">Signal</keyword>
<evidence type="ECO:0000313" key="13">
    <source>
        <dbReference type="Proteomes" id="UP000092247"/>
    </source>
</evidence>
<dbReference type="GO" id="GO:0009279">
    <property type="term" value="C:cell outer membrane"/>
    <property type="evidence" value="ECO:0007669"/>
    <property type="project" value="UniProtKB-SubCell"/>
</dbReference>
<feature type="chain" id="PRO_5008609802" evidence="9">
    <location>
        <begin position="35"/>
        <end position="846"/>
    </location>
</feature>
<evidence type="ECO:0000256" key="6">
    <source>
        <dbReference type="ARBA" id="ARBA00022729"/>
    </source>
</evidence>
<dbReference type="InterPro" id="IPR025885">
    <property type="entry name" value="PapC_N"/>
</dbReference>
<comment type="caution">
    <text evidence="12">The sequence shown here is derived from an EMBL/GenBank/DDBJ whole genome shotgun (WGS) entry which is preliminary data.</text>
</comment>
<keyword evidence="5" id="KW-0812">Transmembrane</keyword>
<feature type="domain" description="PapC N-terminal" evidence="11">
    <location>
        <begin position="37"/>
        <end position="174"/>
    </location>
</feature>
<evidence type="ECO:0000256" key="9">
    <source>
        <dbReference type="SAM" id="SignalP"/>
    </source>
</evidence>
<evidence type="ECO:0000256" key="1">
    <source>
        <dbReference type="ARBA" id="ARBA00004571"/>
    </source>
</evidence>
<dbReference type="Gene3D" id="3.10.20.410">
    <property type="match status" value="1"/>
</dbReference>
<sequence>MLRHIIRDISPQKVSAQICLISLVTLLFSTPAQTAGFNTNFLYGDSAKADLSRFDRDDTFPDGQYTIEISVNGEWKGRFPLILRQSGQSVFIAQDDIAKLGLRETEIPPQPDEDGNVALDTLVPPGSYTLNIGQFQLALNVPQAMLDTVLKGYVDPALWDQGVNAAIVSYNANYYHATTKNDGSDNDNAYLTLNSGLNLAGWQFRDQSSLTYSRDRGTQWDTNTRYLQRGFPAIKSDLRAGDSYTSNELFESVRFRGAGLKTDIRMYPDAWQGFSPVVRGVAQTNALVKIYQDNQLIWQQSVPPGPFVVDTLLPTGSGGDLQVEVNEADGQINHFLVPFSAVPNMLKEGLFKYELNAGEVQLTDNPYHPGFAQLNLQYGINNTLTGYGGVIAAENYQAFLLGSGFNLPVGALSVDVTHSDARFSSPSPRFRGQSYKVAYSRFIHQTNTNFSLAAYRYSTSGYFSLPDAVQYQNQLNRQDSTGELPADDRSFRQRSTFNVNINQRLGGDYGSVYLAGTLRDYWGGQGSTREYQTGYANNWQDINYTISAARVSYNQSNNSVSDNNRNNNEETRVNLTLSVPFTLSGNKVYLTANSMTEQGRYRNSNIGLSGAAGKSNALNYNINLAHQPVTGTTVSTSAAYRAAPVTLNASYSESAQYRQLGAGATGSLVAWSGGILTANQPGETFAIVNVPGTENAIVNNDNNITTDTQGRVLVPYLSAYRKNAIILDASQAPENSAELMGNVQDIVPYAGAVTLINFKTDARQEFYLRAVRHNGKPLPFGTEVTDVQNNSIGYVGQNSLIYIRSETRPDHIDVRLTDNDSGFCRVTLTPDPQTDPLLCTEQGDIP</sequence>
<dbReference type="Gene3D" id="2.60.40.3110">
    <property type="match status" value="1"/>
</dbReference>
<dbReference type="InterPro" id="IPR043142">
    <property type="entry name" value="PapC-like_C_sf"/>
</dbReference>
<dbReference type="RefSeq" id="WP_067422110.1">
    <property type="nucleotide sequence ID" value="NZ_LZEX01000004.1"/>
</dbReference>
<dbReference type="EMBL" id="LZEX01000004">
    <property type="protein sequence ID" value="OBU10417.1"/>
    <property type="molecule type" value="Genomic_DNA"/>
</dbReference>
<dbReference type="PANTHER" id="PTHR30451">
    <property type="entry name" value="OUTER MEMBRANE USHER PROTEIN"/>
    <property type="match status" value="1"/>
</dbReference>
<evidence type="ECO:0000256" key="7">
    <source>
        <dbReference type="ARBA" id="ARBA00023136"/>
    </source>
</evidence>
<feature type="domain" description="PapC-like C-terminal" evidence="10">
    <location>
        <begin position="768"/>
        <end position="830"/>
    </location>
</feature>
<dbReference type="Proteomes" id="UP000092247">
    <property type="component" value="Unassembled WGS sequence"/>
</dbReference>
<keyword evidence="4" id="KW-1134">Transmembrane beta strand</keyword>
<dbReference type="Pfam" id="PF00577">
    <property type="entry name" value="Usher"/>
    <property type="match status" value="1"/>
</dbReference>
<evidence type="ECO:0000256" key="3">
    <source>
        <dbReference type="ARBA" id="ARBA00022448"/>
    </source>
</evidence>
<evidence type="ECO:0000259" key="11">
    <source>
        <dbReference type="Pfam" id="PF13954"/>
    </source>
</evidence>
<evidence type="ECO:0000256" key="2">
    <source>
        <dbReference type="ARBA" id="ARBA00008064"/>
    </source>
</evidence>
<dbReference type="AlphaFoldDB" id="A0A1B8HM31"/>
<dbReference type="STRING" id="368603.AYY16_09650"/>
<comment type="similarity">
    <text evidence="2">Belongs to the fimbrial export usher family.</text>
</comment>
<dbReference type="PANTHER" id="PTHR30451:SF3">
    <property type="entry name" value="OUTER MEMBRANE USHER PROTEIN HTRE-RELATED"/>
    <property type="match status" value="1"/>
</dbReference>
<evidence type="ECO:0000256" key="4">
    <source>
        <dbReference type="ARBA" id="ARBA00022452"/>
    </source>
</evidence>
<dbReference type="GO" id="GO:0015473">
    <property type="term" value="F:fimbrial usher porin activity"/>
    <property type="evidence" value="ECO:0007669"/>
    <property type="project" value="InterPro"/>
</dbReference>
<dbReference type="GO" id="GO:0009297">
    <property type="term" value="P:pilus assembly"/>
    <property type="evidence" value="ECO:0007669"/>
    <property type="project" value="InterPro"/>
</dbReference>
<keyword evidence="7" id="KW-0472">Membrane</keyword>
<keyword evidence="8" id="KW-0998">Cell outer membrane</keyword>
<dbReference type="InterPro" id="IPR042186">
    <property type="entry name" value="FimD_plug_dom"/>
</dbReference>
<proteinExistence type="inferred from homology"/>
<dbReference type="Pfam" id="PF13953">
    <property type="entry name" value="PapC_C"/>
    <property type="match status" value="1"/>
</dbReference>
<reference evidence="12 13" key="1">
    <citation type="submission" date="2016-06" db="EMBL/GenBank/DDBJ databases">
        <authorList>
            <person name="Kjaerup R.B."/>
            <person name="Dalgaard T.S."/>
            <person name="Juul-Madsen H.R."/>
        </authorList>
    </citation>
    <scope>NUCLEOTIDE SEQUENCE [LARGE SCALE GENOMIC DNA]</scope>
    <source>
        <strain evidence="12 13">GCSL-Mp3</strain>
    </source>
</reference>